<comment type="caution">
    <text evidence="2">The sequence shown here is derived from an EMBL/GenBank/DDBJ whole genome shotgun (WGS) entry which is preliminary data.</text>
</comment>
<name>A0A8H8UU19_ORBOL</name>
<evidence type="ECO:0000256" key="1">
    <source>
        <dbReference type="SAM" id="MobiDB-lite"/>
    </source>
</evidence>
<dbReference type="AlphaFoldDB" id="A0A8H8UU19"/>
<dbReference type="EMBL" id="WIWT01000136">
    <property type="protein sequence ID" value="KAF3198295.1"/>
    <property type="molecule type" value="Genomic_DNA"/>
</dbReference>
<dbReference type="OrthoDB" id="5423570at2759"/>
<reference evidence="2" key="1">
    <citation type="submission" date="2019-06" db="EMBL/GenBank/DDBJ databases">
        <authorList>
            <person name="Palmer J.M."/>
        </authorList>
    </citation>
    <scope>NUCLEOTIDE SEQUENCE</scope>
    <source>
        <strain evidence="2">TWF679</strain>
    </source>
</reference>
<sequence>MWPVGADWAMEEESKKRLKFGDVVPELTFEYKMLDVGKTGNELVEEDVKVTAQAEADSQPRNVTQTLKQTSKK</sequence>
<proteinExistence type="predicted"/>
<evidence type="ECO:0000313" key="2">
    <source>
        <dbReference type="EMBL" id="KAF3198295.1"/>
    </source>
</evidence>
<dbReference type="Proteomes" id="UP000614610">
    <property type="component" value="Unassembled WGS sequence"/>
</dbReference>
<feature type="region of interest" description="Disordered" evidence="1">
    <location>
        <begin position="52"/>
        <end position="73"/>
    </location>
</feature>
<organism evidence="2 3">
    <name type="scientific">Orbilia oligospora</name>
    <name type="common">Nematode-trapping fungus</name>
    <name type="synonym">Arthrobotrys oligospora</name>
    <dbReference type="NCBI Taxonomy" id="2813651"/>
    <lineage>
        <taxon>Eukaryota</taxon>
        <taxon>Fungi</taxon>
        <taxon>Dikarya</taxon>
        <taxon>Ascomycota</taxon>
        <taxon>Pezizomycotina</taxon>
        <taxon>Orbiliomycetes</taxon>
        <taxon>Orbiliales</taxon>
        <taxon>Orbiliaceae</taxon>
        <taxon>Orbilia</taxon>
    </lineage>
</organism>
<feature type="compositionally biased region" description="Polar residues" evidence="1">
    <location>
        <begin position="59"/>
        <end position="73"/>
    </location>
</feature>
<gene>
    <name evidence="2" type="ORF">TWF679_002120</name>
</gene>
<protein>
    <submittedName>
        <fullName evidence="2">Uncharacterized protein</fullName>
    </submittedName>
</protein>
<accession>A0A8H8UU19</accession>
<evidence type="ECO:0000313" key="3">
    <source>
        <dbReference type="Proteomes" id="UP000614610"/>
    </source>
</evidence>